<proteinExistence type="predicted"/>
<sequence>MKTRWIGMLLTTIAASLAFESAFAETQPPAPMPWELAADVAYIYESNGKTLSYKMGTNNAKDLLKGAKKVPKNTLFFMGANGQLYMRSGPYLDDDGKFKFGPG</sequence>
<protein>
    <submittedName>
        <fullName evidence="2">Uncharacterized protein</fullName>
    </submittedName>
</protein>
<reference evidence="2" key="1">
    <citation type="submission" date="2006-09" db="EMBL/GenBank/DDBJ databases">
        <title>Complete sequence of Rhodopseudomonas palustris BisA53.</title>
        <authorList>
            <consortium name="US DOE Joint Genome Institute"/>
            <person name="Copeland A."/>
            <person name="Lucas S."/>
            <person name="Lapidus A."/>
            <person name="Barry K."/>
            <person name="Detter J.C."/>
            <person name="Glavina del Rio T."/>
            <person name="Hammon N."/>
            <person name="Israni S."/>
            <person name="Dalin E."/>
            <person name="Tice H."/>
            <person name="Pitluck S."/>
            <person name="Chain P."/>
            <person name="Malfatti S."/>
            <person name="Shin M."/>
            <person name="Vergez L."/>
            <person name="Schmutz J."/>
            <person name="Larimer F."/>
            <person name="Land M."/>
            <person name="Hauser L."/>
            <person name="Pelletier D.A."/>
            <person name="Kyrpides N."/>
            <person name="Kim E."/>
            <person name="Harwood C.S."/>
            <person name="Oda Y."/>
            <person name="Richardson P."/>
        </authorList>
    </citation>
    <scope>NUCLEOTIDE SEQUENCE [LARGE SCALE GENOMIC DNA]</scope>
    <source>
        <strain evidence="2">BisA53</strain>
    </source>
</reference>
<feature type="signal peptide" evidence="1">
    <location>
        <begin position="1"/>
        <end position="24"/>
    </location>
</feature>
<dbReference type="KEGG" id="rpe:RPE_4467"/>
<dbReference type="EMBL" id="CP000463">
    <property type="protein sequence ID" value="ABJ08390.1"/>
    <property type="molecule type" value="Genomic_DNA"/>
</dbReference>
<feature type="chain" id="PRO_5004165782" evidence="1">
    <location>
        <begin position="25"/>
        <end position="103"/>
    </location>
</feature>
<evidence type="ECO:0000256" key="1">
    <source>
        <dbReference type="SAM" id="SignalP"/>
    </source>
</evidence>
<name>Q07I44_RHOP5</name>
<evidence type="ECO:0000313" key="2">
    <source>
        <dbReference type="EMBL" id="ABJ08390.1"/>
    </source>
</evidence>
<accession>Q07I44</accession>
<dbReference type="AlphaFoldDB" id="Q07I44"/>
<keyword evidence="1" id="KW-0732">Signal</keyword>
<gene>
    <name evidence="2" type="ordered locus">RPE_4467</name>
</gene>
<dbReference type="HOGENOM" id="CLU_2300330_0_0_5"/>
<organism evidence="2">
    <name type="scientific">Rhodopseudomonas palustris (strain BisA53)</name>
    <dbReference type="NCBI Taxonomy" id="316055"/>
    <lineage>
        <taxon>Bacteria</taxon>
        <taxon>Pseudomonadati</taxon>
        <taxon>Pseudomonadota</taxon>
        <taxon>Alphaproteobacteria</taxon>
        <taxon>Hyphomicrobiales</taxon>
        <taxon>Nitrobacteraceae</taxon>
        <taxon>Rhodopseudomonas</taxon>
    </lineage>
</organism>